<sequence length="485" mass="48561">MSGVAAPRSSEPSARSARLTLLTASFGTLLVLVDYTSPLTTLTPTAASLGAGLTAQTWTLTGTLLGLAALLLTMGSAADDFGRKRVFGAGAVLMLLSTALSAAAPNTGIFLTGRVLQGCAGAALLAPSLGLVGHAFPTGPARIRATGVWGAAVGLGIAIGPVYAALLEKAAGWRAVYWVLALLSAVVLLLTVFGVEESRNERPRKLDPLGVLTLGAGASCLIAGLAEGRYGWGRTMVVSLLVAGVLLLAAFVVVESRIPEPMLDLALLRSPGFVVSCSGALFTGLSIVGLMSYLPTVLQKSLGQSPLAASGILAIWSGLSFVAALQARRLATRVSAISQVAASLLVCGIGEAALYGMHEGDSWARLVPGLAIAGIGSGVLNAALARLAVASVPAHRGSMGSGANNTARYLGSSLGVALTVTLVAQASSSEGPAEATALGANDAVLAAAALCLVGALISLWGRIAERRAERAAGEDAGPAAVKTAA</sequence>
<accession>A0ABX1GYI4</accession>
<keyword evidence="4 6" id="KW-0472">Membrane</keyword>
<comment type="subcellular location">
    <subcellularLocation>
        <location evidence="1">Cell membrane</location>
        <topology evidence="1">Multi-pass membrane protein</topology>
    </subcellularLocation>
</comment>
<dbReference type="SUPFAM" id="SSF103473">
    <property type="entry name" value="MFS general substrate transporter"/>
    <property type="match status" value="1"/>
</dbReference>
<feature type="transmembrane region" description="Helical" evidence="6">
    <location>
        <begin position="172"/>
        <end position="194"/>
    </location>
</feature>
<feature type="transmembrane region" description="Helical" evidence="6">
    <location>
        <begin position="206"/>
        <end position="226"/>
    </location>
</feature>
<dbReference type="InterPro" id="IPR036259">
    <property type="entry name" value="MFS_trans_sf"/>
</dbReference>
<feature type="transmembrane region" description="Helical" evidence="6">
    <location>
        <begin position="17"/>
        <end position="35"/>
    </location>
</feature>
<evidence type="ECO:0000256" key="5">
    <source>
        <dbReference type="ARBA" id="ARBA00023251"/>
    </source>
</evidence>
<name>A0ABX1GYI4_9ACTN</name>
<feature type="transmembrane region" description="Helical" evidence="6">
    <location>
        <begin position="232"/>
        <end position="254"/>
    </location>
</feature>
<evidence type="ECO:0000256" key="2">
    <source>
        <dbReference type="ARBA" id="ARBA00022692"/>
    </source>
</evidence>
<dbReference type="Pfam" id="PF07690">
    <property type="entry name" value="MFS_1"/>
    <property type="match status" value="1"/>
</dbReference>
<keyword evidence="5" id="KW-0046">Antibiotic resistance</keyword>
<reference evidence="8 9" key="1">
    <citation type="submission" date="2020-04" db="EMBL/GenBank/DDBJ databases">
        <title>Phylogenetic Diversity and Antibacterial Activity against Ralstonia solanacearum of Endophytic Actinomycete Isolated from Moss.</title>
        <authorList>
            <person name="Zhuang X."/>
        </authorList>
    </citation>
    <scope>NUCLEOTIDE SEQUENCE [LARGE SCALE GENOMIC DNA]</scope>
    <source>
        <strain evidence="8 9">LD120</strain>
    </source>
</reference>
<dbReference type="PANTHER" id="PTHR42718:SF49">
    <property type="entry name" value="EXPORT PROTEIN"/>
    <property type="match status" value="1"/>
</dbReference>
<feature type="transmembrane region" description="Helical" evidence="6">
    <location>
        <begin position="337"/>
        <end position="357"/>
    </location>
</feature>
<evidence type="ECO:0000313" key="9">
    <source>
        <dbReference type="Proteomes" id="UP000772196"/>
    </source>
</evidence>
<evidence type="ECO:0000256" key="6">
    <source>
        <dbReference type="SAM" id="Phobius"/>
    </source>
</evidence>
<dbReference type="Gene3D" id="1.20.1250.20">
    <property type="entry name" value="MFS general substrate transporter like domains"/>
    <property type="match status" value="1"/>
</dbReference>
<dbReference type="InterPro" id="IPR020846">
    <property type="entry name" value="MFS_dom"/>
</dbReference>
<evidence type="ECO:0000259" key="7">
    <source>
        <dbReference type="PROSITE" id="PS50850"/>
    </source>
</evidence>
<evidence type="ECO:0000313" key="8">
    <source>
        <dbReference type="EMBL" id="NKI40124.1"/>
    </source>
</evidence>
<organism evidence="8 9">
    <name type="scientific">Streptomyces physcomitrii</name>
    <dbReference type="NCBI Taxonomy" id="2724184"/>
    <lineage>
        <taxon>Bacteria</taxon>
        <taxon>Bacillati</taxon>
        <taxon>Actinomycetota</taxon>
        <taxon>Actinomycetes</taxon>
        <taxon>Kitasatosporales</taxon>
        <taxon>Streptomycetaceae</taxon>
        <taxon>Streptomyces</taxon>
    </lineage>
</organism>
<feature type="transmembrane region" description="Helical" evidence="6">
    <location>
        <begin position="443"/>
        <end position="461"/>
    </location>
</feature>
<feature type="transmembrane region" description="Helical" evidence="6">
    <location>
        <begin position="306"/>
        <end position="325"/>
    </location>
</feature>
<dbReference type="Proteomes" id="UP000772196">
    <property type="component" value="Unassembled WGS sequence"/>
</dbReference>
<dbReference type="Gene3D" id="1.20.1720.10">
    <property type="entry name" value="Multidrug resistance protein D"/>
    <property type="match status" value="1"/>
</dbReference>
<feature type="transmembrane region" description="Helical" evidence="6">
    <location>
        <begin position="55"/>
        <end position="74"/>
    </location>
</feature>
<protein>
    <submittedName>
        <fullName evidence="8">MFS transporter</fullName>
    </submittedName>
</protein>
<dbReference type="PROSITE" id="PS50850">
    <property type="entry name" value="MFS"/>
    <property type="match status" value="1"/>
</dbReference>
<feature type="transmembrane region" description="Helical" evidence="6">
    <location>
        <begin position="369"/>
        <end position="389"/>
    </location>
</feature>
<keyword evidence="9" id="KW-1185">Reference proteome</keyword>
<dbReference type="EMBL" id="JAAWWP010000001">
    <property type="protein sequence ID" value="NKI40124.1"/>
    <property type="molecule type" value="Genomic_DNA"/>
</dbReference>
<gene>
    <name evidence="8" type="ORF">HFV08_02415</name>
</gene>
<feature type="transmembrane region" description="Helical" evidence="6">
    <location>
        <begin position="266"/>
        <end position="294"/>
    </location>
</feature>
<keyword evidence="2 6" id="KW-0812">Transmembrane</keyword>
<comment type="caution">
    <text evidence="8">The sequence shown here is derived from an EMBL/GenBank/DDBJ whole genome shotgun (WGS) entry which is preliminary data.</text>
</comment>
<feature type="domain" description="Major facilitator superfamily (MFS) profile" evidence="7">
    <location>
        <begin position="20"/>
        <end position="466"/>
    </location>
</feature>
<dbReference type="InterPro" id="IPR011701">
    <property type="entry name" value="MFS"/>
</dbReference>
<feature type="transmembrane region" description="Helical" evidence="6">
    <location>
        <begin position="115"/>
        <end position="136"/>
    </location>
</feature>
<keyword evidence="3 6" id="KW-1133">Transmembrane helix</keyword>
<evidence type="ECO:0000256" key="1">
    <source>
        <dbReference type="ARBA" id="ARBA00004651"/>
    </source>
</evidence>
<feature type="transmembrane region" description="Helical" evidence="6">
    <location>
        <begin position="86"/>
        <end position="103"/>
    </location>
</feature>
<feature type="transmembrane region" description="Helical" evidence="6">
    <location>
        <begin position="148"/>
        <end position="166"/>
    </location>
</feature>
<evidence type="ECO:0000256" key="3">
    <source>
        <dbReference type="ARBA" id="ARBA00022989"/>
    </source>
</evidence>
<evidence type="ECO:0000256" key="4">
    <source>
        <dbReference type="ARBA" id="ARBA00023136"/>
    </source>
</evidence>
<feature type="transmembrane region" description="Helical" evidence="6">
    <location>
        <begin position="409"/>
        <end position="428"/>
    </location>
</feature>
<dbReference type="CDD" id="cd17321">
    <property type="entry name" value="MFS_MMR_MDR_like"/>
    <property type="match status" value="1"/>
</dbReference>
<dbReference type="PANTHER" id="PTHR42718">
    <property type="entry name" value="MAJOR FACILITATOR SUPERFAMILY MULTIDRUG TRANSPORTER MFSC"/>
    <property type="match status" value="1"/>
</dbReference>
<proteinExistence type="predicted"/>
<dbReference type="RefSeq" id="WP_168535289.1">
    <property type="nucleotide sequence ID" value="NZ_JAAWWP010000001.1"/>
</dbReference>